<feature type="domain" description="Histidine kinase" evidence="15">
    <location>
        <begin position="504"/>
        <end position="718"/>
    </location>
</feature>
<keyword evidence="8" id="KW-0547">Nucleotide-binding</keyword>
<dbReference type="InterPro" id="IPR005467">
    <property type="entry name" value="His_kinase_dom"/>
</dbReference>
<reference evidence="16" key="1">
    <citation type="submission" date="2020-10" db="EMBL/GenBank/DDBJ databases">
        <authorList>
            <person name="Gilroy R."/>
        </authorList>
    </citation>
    <scope>NUCLEOTIDE SEQUENCE</scope>
    <source>
        <strain evidence="16">CHK195-11698</strain>
    </source>
</reference>
<evidence type="ECO:0000256" key="2">
    <source>
        <dbReference type="ARBA" id="ARBA00004651"/>
    </source>
</evidence>
<dbReference type="InterPro" id="IPR036890">
    <property type="entry name" value="HATPase_C_sf"/>
</dbReference>
<dbReference type="Pfam" id="PF02518">
    <property type="entry name" value="HATPase_c"/>
    <property type="match status" value="1"/>
</dbReference>
<keyword evidence="12" id="KW-0902">Two-component regulatory system</keyword>
<dbReference type="SMART" id="SM00388">
    <property type="entry name" value="HisKA"/>
    <property type="match status" value="1"/>
</dbReference>
<evidence type="ECO:0000256" key="13">
    <source>
        <dbReference type="ARBA" id="ARBA00023136"/>
    </source>
</evidence>
<dbReference type="AlphaFoldDB" id="A0A9D1KZQ2"/>
<dbReference type="FunFam" id="1.10.287.130:FF:000001">
    <property type="entry name" value="Two-component sensor histidine kinase"/>
    <property type="match status" value="1"/>
</dbReference>
<dbReference type="GO" id="GO:0005886">
    <property type="term" value="C:plasma membrane"/>
    <property type="evidence" value="ECO:0007669"/>
    <property type="project" value="UniProtKB-SubCell"/>
</dbReference>
<keyword evidence="10" id="KW-0067">ATP-binding</keyword>
<evidence type="ECO:0000256" key="11">
    <source>
        <dbReference type="ARBA" id="ARBA00022989"/>
    </source>
</evidence>
<dbReference type="Proteomes" id="UP000824175">
    <property type="component" value="Unassembled WGS sequence"/>
</dbReference>
<protein>
    <recommendedName>
        <fullName evidence="3">histidine kinase</fullName>
        <ecNumber evidence="3">2.7.13.3</ecNumber>
    </recommendedName>
</protein>
<dbReference type="GO" id="GO:0000155">
    <property type="term" value="F:phosphorelay sensor kinase activity"/>
    <property type="evidence" value="ECO:0007669"/>
    <property type="project" value="InterPro"/>
</dbReference>
<dbReference type="Gene3D" id="3.30.565.10">
    <property type="entry name" value="Histidine kinase-like ATPase, C-terminal domain"/>
    <property type="match status" value="1"/>
</dbReference>
<evidence type="ECO:0000256" key="7">
    <source>
        <dbReference type="ARBA" id="ARBA00022692"/>
    </source>
</evidence>
<feature type="transmembrane region" description="Helical" evidence="14">
    <location>
        <begin position="405"/>
        <end position="433"/>
    </location>
</feature>
<evidence type="ECO:0000313" key="17">
    <source>
        <dbReference type="Proteomes" id="UP000824175"/>
    </source>
</evidence>
<dbReference type="InterPro" id="IPR003661">
    <property type="entry name" value="HisK_dim/P_dom"/>
</dbReference>
<evidence type="ECO:0000256" key="8">
    <source>
        <dbReference type="ARBA" id="ARBA00022741"/>
    </source>
</evidence>
<dbReference type="SUPFAM" id="SSF55874">
    <property type="entry name" value="ATPase domain of HSP90 chaperone/DNA topoisomerase II/histidine kinase"/>
    <property type="match status" value="1"/>
</dbReference>
<dbReference type="EMBL" id="DVMJ01000016">
    <property type="protein sequence ID" value="HIU12925.1"/>
    <property type="molecule type" value="Genomic_DNA"/>
</dbReference>
<comment type="catalytic activity">
    <reaction evidence="1">
        <text>ATP + protein L-histidine = ADP + protein N-phospho-L-histidine.</text>
        <dbReference type="EC" id="2.7.13.3"/>
    </reaction>
</comment>
<feature type="transmembrane region" description="Helical" evidence="14">
    <location>
        <begin position="242"/>
        <end position="264"/>
    </location>
</feature>
<gene>
    <name evidence="16" type="ORF">IAD15_02500</name>
</gene>
<keyword evidence="6" id="KW-0808">Transferase</keyword>
<evidence type="ECO:0000256" key="12">
    <source>
        <dbReference type="ARBA" id="ARBA00023012"/>
    </source>
</evidence>
<keyword evidence="5" id="KW-0597">Phosphoprotein</keyword>
<dbReference type="SUPFAM" id="SSF47384">
    <property type="entry name" value="Homodimeric domain of signal transducing histidine kinase"/>
    <property type="match status" value="1"/>
</dbReference>
<reference evidence="16" key="2">
    <citation type="journal article" date="2021" name="PeerJ">
        <title>Extensive microbial diversity within the chicken gut microbiome revealed by metagenomics and culture.</title>
        <authorList>
            <person name="Gilroy R."/>
            <person name="Ravi A."/>
            <person name="Getino M."/>
            <person name="Pursley I."/>
            <person name="Horton D.L."/>
            <person name="Alikhan N.F."/>
            <person name="Baker D."/>
            <person name="Gharbi K."/>
            <person name="Hall N."/>
            <person name="Watson M."/>
            <person name="Adriaenssens E.M."/>
            <person name="Foster-Nyarko E."/>
            <person name="Jarju S."/>
            <person name="Secka A."/>
            <person name="Antonio M."/>
            <person name="Oren A."/>
            <person name="Chaudhuri R.R."/>
            <person name="La Ragione R."/>
            <person name="Hildebrand F."/>
            <person name="Pallen M.J."/>
        </authorList>
    </citation>
    <scope>NUCLEOTIDE SEQUENCE</scope>
    <source>
        <strain evidence="16">CHK195-11698</strain>
    </source>
</reference>
<keyword evidence="7 14" id="KW-0812">Transmembrane</keyword>
<proteinExistence type="predicted"/>
<dbReference type="PROSITE" id="PS50109">
    <property type="entry name" value="HIS_KIN"/>
    <property type="match status" value="1"/>
</dbReference>
<dbReference type="PROSITE" id="PS51257">
    <property type="entry name" value="PROKAR_LIPOPROTEIN"/>
    <property type="match status" value="1"/>
</dbReference>
<name>A0A9D1KZQ2_9FIRM</name>
<keyword evidence="9 16" id="KW-0418">Kinase</keyword>
<evidence type="ECO:0000256" key="14">
    <source>
        <dbReference type="SAM" id="Phobius"/>
    </source>
</evidence>
<keyword evidence="11 14" id="KW-1133">Transmembrane helix</keyword>
<dbReference type="PANTHER" id="PTHR45528:SF1">
    <property type="entry name" value="SENSOR HISTIDINE KINASE CPXA"/>
    <property type="match status" value="1"/>
</dbReference>
<comment type="caution">
    <text evidence="16">The sequence shown here is derived from an EMBL/GenBank/DDBJ whole genome shotgun (WGS) entry which is preliminary data.</text>
</comment>
<evidence type="ECO:0000256" key="3">
    <source>
        <dbReference type="ARBA" id="ARBA00012438"/>
    </source>
</evidence>
<dbReference type="Gene3D" id="1.10.287.130">
    <property type="match status" value="1"/>
</dbReference>
<evidence type="ECO:0000313" key="16">
    <source>
        <dbReference type="EMBL" id="HIU12925.1"/>
    </source>
</evidence>
<dbReference type="InterPro" id="IPR036097">
    <property type="entry name" value="HisK_dim/P_sf"/>
</dbReference>
<dbReference type="Pfam" id="PF00512">
    <property type="entry name" value="HisKA"/>
    <property type="match status" value="1"/>
</dbReference>
<evidence type="ECO:0000256" key="6">
    <source>
        <dbReference type="ARBA" id="ARBA00022679"/>
    </source>
</evidence>
<evidence type="ECO:0000256" key="1">
    <source>
        <dbReference type="ARBA" id="ARBA00000085"/>
    </source>
</evidence>
<dbReference type="SMART" id="SM00387">
    <property type="entry name" value="HATPase_c"/>
    <property type="match status" value="1"/>
</dbReference>
<dbReference type="PANTHER" id="PTHR45528">
    <property type="entry name" value="SENSOR HISTIDINE KINASE CPXA"/>
    <property type="match status" value="1"/>
</dbReference>
<dbReference type="EC" id="2.7.13.3" evidence="3"/>
<keyword evidence="13 14" id="KW-0472">Membrane</keyword>
<evidence type="ECO:0000256" key="5">
    <source>
        <dbReference type="ARBA" id="ARBA00022553"/>
    </source>
</evidence>
<dbReference type="InterPro" id="IPR050398">
    <property type="entry name" value="HssS/ArlS-like"/>
</dbReference>
<feature type="transmembrane region" description="Helical" evidence="14">
    <location>
        <begin position="285"/>
        <end position="304"/>
    </location>
</feature>
<sequence>MKKKITFIVLTILVFFGCAFGAINMYDNIRQQGEKELANTNLYPRVEDVILRMILPIDQQLSDVPVEDVAKTYLSLSFMDSNTDYVNEYLYFVSIFNDEFSNWQNLFLDESNYYYAVNLETGKTLSTQGIHSDQPDISHIFEDESIQDDFIWYAKVSFDEEGNVTLMTSQEQYHNTLDLQSLISDIFAGTWATYGEDTGVYASINPPTNIEITFAVPKNGGSLVDYYSYPMYTRINPMNDNIAGMLSLMAVGLCIVTGLYMLIYPIRIVEEIQPYRTLKRIKGEVYLFVMPLVIMGVFVILGHLSENMIMQDVNLYNGIREYGFDPQRILPPLAILLWMLLFFLFTLCVYIVKYAFHIRLKNYFWNHTCLGWFFRACKNGMNAVIQFDMHDSVNQTLIKILGVNFIIIVGISFFFVFGIIWAIIYTIILFFILKNRFVSIRNDYQVLLDATQRLSNGDFDIQIDQDLGLFNSLRDEFSNIRDGFEKAVNEEVKSQKMKTELISNVSHDLKTPLTSIITYLDLLKNPDATYDEKKEYMAVIERNTSRLKSLIEDLFEVTKVNTGNITLDLVDMNIISLVQQVYFECQDALDANDLDVRITCSEEKILCHLDSSKTYRIFENLLMNISKYALPQSRVYIDISKLENEVVLTFRNISKDEMHFDGTEIVERFVQGDKSRNAKGSGLGLAIAKSFTEVQQGTFNVVIDGDLFKVIVVFPTIEEVKEPEEVI</sequence>
<feature type="transmembrane region" description="Helical" evidence="14">
    <location>
        <begin position="329"/>
        <end position="352"/>
    </location>
</feature>
<comment type="subcellular location">
    <subcellularLocation>
        <location evidence="2">Cell membrane</location>
        <topology evidence="2">Multi-pass membrane protein</topology>
    </subcellularLocation>
</comment>
<evidence type="ECO:0000256" key="9">
    <source>
        <dbReference type="ARBA" id="ARBA00022777"/>
    </source>
</evidence>
<evidence type="ECO:0000259" key="15">
    <source>
        <dbReference type="PROSITE" id="PS50109"/>
    </source>
</evidence>
<dbReference type="CDD" id="cd00082">
    <property type="entry name" value="HisKA"/>
    <property type="match status" value="1"/>
</dbReference>
<dbReference type="InterPro" id="IPR003594">
    <property type="entry name" value="HATPase_dom"/>
</dbReference>
<organism evidence="16 17">
    <name type="scientific">Candidatus Fimiplasma intestinipullorum</name>
    <dbReference type="NCBI Taxonomy" id="2840825"/>
    <lineage>
        <taxon>Bacteria</taxon>
        <taxon>Bacillati</taxon>
        <taxon>Bacillota</taxon>
        <taxon>Clostridia</taxon>
        <taxon>Eubacteriales</taxon>
        <taxon>Candidatus Fimiplasma</taxon>
    </lineage>
</organism>
<evidence type="ECO:0000256" key="10">
    <source>
        <dbReference type="ARBA" id="ARBA00022840"/>
    </source>
</evidence>
<dbReference type="GO" id="GO:0005524">
    <property type="term" value="F:ATP binding"/>
    <property type="evidence" value="ECO:0007669"/>
    <property type="project" value="UniProtKB-KW"/>
</dbReference>
<keyword evidence="4" id="KW-1003">Cell membrane</keyword>
<accession>A0A9D1KZQ2</accession>
<evidence type="ECO:0000256" key="4">
    <source>
        <dbReference type="ARBA" id="ARBA00022475"/>
    </source>
</evidence>